<dbReference type="Pfam" id="PF00076">
    <property type="entry name" value="RRM_1"/>
    <property type="match status" value="1"/>
</dbReference>
<dbReference type="CDD" id="cd12408">
    <property type="entry name" value="RRM_eIF3G_like"/>
    <property type="match status" value="1"/>
</dbReference>
<proteinExistence type="predicted"/>
<dbReference type="InterPro" id="IPR012677">
    <property type="entry name" value="Nucleotide-bd_a/b_plait_sf"/>
</dbReference>
<dbReference type="InterPro" id="IPR000504">
    <property type="entry name" value="RRM_dom"/>
</dbReference>
<sequence>MQKGANMLRCRFCKSTDHMSAYCPYKDLVENTMETLESVSSGDAATDEKSRQKELEDKVKSGTYVPPSMLRAGAGGAPPSRSMDTSRRDDFTVRVTNLPEETIEEDLKELFGNVGKVQRVFLAKDKSTGRCKGFAFVTFCNREDAEKGIQTISGHKYDHLILKVEWARPTN</sequence>
<evidence type="ECO:0000256" key="1">
    <source>
        <dbReference type="ARBA" id="ARBA00022884"/>
    </source>
</evidence>
<evidence type="ECO:0000256" key="3">
    <source>
        <dbReference type="SAM" id="MobiDB-lite"/>
    </source>
</evidence>
<dbReference type="PANTHER" id="PTHR10352">
    <property type="entry name" value="EUKARYOTIC TRANSLATION INITIATION FACTOR 3 SUBUNIT G"/>
    <property type="match status" value="1"/>
</dbReference>
<dbReference type="Gene3D" id="3.30.70.330">
    <property type="match status" value="1"/>
</dbReference>
<protein>
    <submittedName>
        <fullName evidence="6">RRM domain-containing protein</fullName>
    </submittedName>
</protein>
<accession>A0A915HR07</accession>
<evidence type="ECO:0000259" key="4">
    <source>
        <dbReference type="PROSITE" id="PS50102"/>
    </source>
</evidence>
<dbReference type="WBParaSite" id="nRc.2.0.1.t04368-RA">
    <property type="protein sequence ID" value="nRc.2.0.1.t04368-RA"/>
    <property type="gene ID" value="nRc.2.0.1.g04368"/>
</dbReference>
<feature type="domain" description="RRM" evidence="4">
    <location>
        <begin position="91"/>
        <end position="169"/>
    </location>
</feature>
<dbReference type="PROSITE" id="PS50102">
    <property type="entry name" value="RRM"/>
    <property type="match status" value="1"/>
</dbReference>
<evidence type="ECO:0000313" key="6">
    <source>
        <dbReference type="WBParaSite" id="nRc.2.0.1.t04368-RA"/>
    </source>
</evidence>
<feature type="compositionally biased region" description="Basic and acidic residues" evidence="3">
    <location>
        <begin position="46"/>
        <end position="60"/>
    </location>
</feature>
<dbReference type="AlphaFoldDB" id="A0A915HR07"/>
<organism evidence="5 6">
    <name type="scientific">Romanomermis culicivorax</name>
    <name type="common">Nematode worm</name>
    <dbReference type="NCBI Taxonomy" id="13658"/>
    <lineage>
        <taxon>Eukaryota</taxon>
        <taxon>Metazoa</taxon>
        <taxon>Ecdysozoa</taxon>
        <taxon>Nematoda</taxon>
        <taxon>Enoplea</taxon>
        <taxon>Dorylaimia</taxon>
        <taxon>Mermithida</taxon>
        <taxon>Mermithoidea</taxon>
        <taxon>Mermithidae</taxon>
        <taxon>Romanomermis</taxon>
    </lineage>
</organism>
<evidence type="ECO:0000313" key="5">
    <source>
        <dbReference type="Proteomes" id="UP000887565"/>
    </source>
</evidence>
<dbReference type="InterPro" id="IPR034240">
    <property type="entry name" value="eIF3G_RRM"/>
</dbReference>
<keyword evidence="1 2" id="KW-0694">RNA-binding</keyword>
<dbReference type="OMA" id="CRICKGP"/>
<evidence type="ECO:0000256" key="2">
    <source>
        <dbReference type="PROSITE-ProRule" id="PRU00176"/>
    </source>
</evidence>
<dbReference type="SMART" id="SM00360">
    <property type="entry name" value="RRM"/>
    <property type="match status" value="1"/>
</dbReference>
<dbReference type="GO" id="GO:0003723">
    <property type="term" value="F:RNA binding"/>
    <property type="evidence" value="ECO:0007669"/>
    <property type="project" value="UniProtKB-UniRule"/>
</dbReference>
<name>A0A915HR07_ROMCU</name>
<reference evidence="6" key="1">
    <citation type="submission" date="2022-11" db="UniProtKB">
        <authorList>
            <consortium name="WormBaseParasite"/>
        </authorList>
    </citation>
    <scope>IDENTIFICATION</scope>
</reference>
<keyword evidence="5" id="KW-1185">Reference proteome</keyword>
<dbReference type="Proteomes" id="UP000887565">
    <property type="component" value="Unplaced"/>
</dbReference>
<dbReference type="SUPFAM" id="SSF54928">
    <property type="entry name" value="RNA-binding domain, RBD"/>
    <property type="match status" value="1"/>
</dbReference>
<feature type="region of interest" description="Disordered" evidence="3">
    <location>
        <begin position="38"/>
        <end position="88"/>
    </location>
</feature>
<dbReference type="InterPro" id="IPR035979">
    <property type="entry name" value="RBD_domain_sf"/>
</dbReference>